<dbReference type="Pfam" id="PF12796">
    <property type="entry name" value="Ank_2"/>
    <property type="match status" value="1"/>
</dbReference>
<keyword evidence="6" id="KW-1185">Reference proteome</keyword>
<proteinExistence type="predicted"/>
<protein>
    <submittedName>
        <fullName evidence="5">Ankyrin repeat protein</fullName>
    </submittedName>
</protein>
<dbReference type="SUPFAM" id="SSF48403">
    <property type="entry name" value="Ankyrin repeat"/>
    <property type="match status" value="1"/>
</dbReference>
<dbReference type="SMART" id="SM00248">
    <property type="entry name" value="ANK"/>
    <property type="match status" value="3"/>
</dbReference>
<evidence type="ECO:0000256" key="2">
    <source>
        <dbReference type="ARBA" id="ARBA00023043"/>
    </source>
</evidence>
<feature type="repeat" description="ANK" evidence="3">
    <location>
        <begin position="61"/>
        <end position="93"/>
    </location>
</feature>
<evidence type="ECO:0000256" key="4">
    <source>
        <dbReference type="SAM" id="SignalP"/>
    </source>
</evidence>
<dbReference type="PANTHER" id="PTHR24178">
    <property type="entry name" value="MOLTING PROTEIN MLT-4"/>
    <property type="match status" value="1"/>
</dbReference>
<feature type="repeat" description="ANK" evidence="3">
    <location>
        <begin position="127"/>
        <end position="159"/>
    </location>
</feature>
<dbReference type="EMBL" id="JACIJI010000001">
    <property type="protein sequence ID" value="MBB5718257.1"/>
    <property type="molecule type" value="Genomic_DNA"/>
</dbReference>
<sequence>MSVRVLFAALAAVALVPASASAQNVSPGYSFLKAVKDGDGTKVTDLIASSSGSVINATDDKGEGALDIVVRRQDATYLRFLLAKGADPNIQDDAGNTPAMLAVENNFPAAIDILSRYNANFNLPNKRGETPLIRAVQMHQVMVVRDLLAHGANPDQPDNIAGMSARDYAKRDRRSPAILKAIEEAPKKAQTDIIGPTM</sequence>
<evidence type="ECO:0000313" key="6">
    <source>
        <dbReference type="Proteomes" id="UP000554342"/>
    </source>
</evidence>
<comment type="caution">
    <text evidence="5">The sequence shown here is derived from an EMBL/GenBank/DDBJ whole genome shotgun (WGS) entry which is preliminary data.</text>
</comment>
<keyword evidence="2 3" id="KW-0040">ANK repeat</keyword>
<feature type="signal peptide" evidence="4">
    <location>
        <begin position="1"/>
        <end position="22"/>
    </location>
</feature>
<keyword evidence="1" id="KW-0677">Repeat</keyword>
<dbReference type="Proteomes" id="UP000554342">
    <property type="component" value="Unassembled WGS sequence"/>
</dbReference>
<dbReference type="Gene3D" id="1.25.40.20">
    <property type="entry name" value="Ankyrin repeat-containing domain"/>
    <property type="match status" value="1"/>
</dbReference>
<evidence type="ECO:0000256" key="3">
    <source>
        <dbReference type="PROSITE-ProRule" id="PRU00023"/>
    </source>
</evidence>
<dbReference type="InterPro" id="IPR002110">
    <property type="entry name" value="Ankyrin_rpt"/>
</dbReference>
<gene>
    <name evidence="5" type="ORF">FHR23_001164</name>
</gene>
<dbReference type="PROSITE" id="PS50297">
    <property type="entry name" value="ANK_REP_REGION"/>
    <property type="match status" value="1"/>
</dbReference>
<name>A0A840YXH8_9SPHN</name>
<dbReference type="AlphaFoldDB" id="A0A840YXH8"/>
<reference evidence="5 6" key="1">
    <citation type="submission" date="2020-08" db="EMBL/GenBank/DDBJ databases">
        <title>Genomic Encyclopedia of Type Strains, Phase IV (KMG-IV): sequencing the most valuable type-strain genomes for metagenomic binning, comparative biology and taxonomic classification.</title>
        <authorList>
            <person name="Goeker M."/>
        </authorList>
    </citation>
    <scope>NUCLEOTIDE SEQUENCE [LARGE SCALE GENOMIC DNA]</scope>
    <source>
        <strain evidence="5 6">DSM 27203</strain>
    </source>
</reference>
<dbReference type="InterPro" id="IPR036770">
    <property type="entry name" value="Ankyrin_rpt-contain_sf"/>
</dbReference>
<feature type="chain" id="PRO_5032309063" evidence="4">
    <location>
        <begin position="23"/>
        <end position="198"/>
    </location>
</feature>
<dbReference type="RefSeq" id="WP_184001920.1">
    <property type="nucleotide sequence ID" value="NZ_BAABIF010000004.1"/>
</dbReference>
<accession>A0A840YXH8</accession>
<organism evidence="5 6">
    <name type="scientific">Stakelama sediminis</name>
    <dbReference type="NCBI Taxonomy" id="463200"/>
    <lineage>
        <taxon>Bacteria</taxon>
        <taxon>Pseudomonadati</taxon>
        <taxon>Pseudomonadota</taxon>
        <taxon>Alphaproteobacteria</taxon>
        <taxon>Sphingomonadales</taxon>
        <taxon>Sphingomonadaceae</taxon>
        <taxon>Stakelama</taxon>
    </lineage>
</organism>
<dbReference type="PROSITE" id="PS50088">
    <property type="entry name" value="ANK_REPEAT"/>
    <property type="match status" value="2"/>
</dbReference>
<evidence type="ECO:0000256" key="1">
    <source>
        <dbReference type="ARBA" id="ARBA00022737"/>
    </source>
</evidence>
<keyword evidence="4" id="KW-0732">Signal</keyword>
<evidence type="ECO:0000313" key="5">
    <source>
        <dbReference type="EMBL" id="MBB5718257.1"/>
    </source>
</evidence>